<dbReference type="OrthoDB" id="417891at2759"/>
<dbReference type="InterPro" id="IPR036291">
    <property type="entry name" value="NAD(P)-bd_dom_sf"/>
</dbReference>
<name>A0A194X1K7_MOLSC</name>
<keyword evidence="5" id="KW-1185">Reference proteome</keyword>
<dbReference type="GO" id="GO:0016491">
    <property type="term" value="F:oxidoreductase activity"/>
    <property type="evidence" value="ECO:0007669"/>
    <property type="project" value="UniProtKB-KW"/>
</dbReference>
<reference evidence="4 5" key="1">
    <citation type="submission" date="2015-10" db="EMBL/GenBank/DDBJ databases">
        <title>Full genome of DAOMC 229536 Phialocephala scopiformis, a fungal endophyte of spruce producing the potent anti-insectan compound rugulosin.</title>
        <authorList>
            <consortium name="DOE Joint Genome Institute"/>
            <person name="Walker A.K."/>
            <person name="Frasz S.L."/>
            <person name="Seifert K.A."/>
            <person name="Miller J.D."/>
            <person name="Mondo S.J."/>
            <person name="Labutti K."/>
            <person name="Lipzen A."/>
            <person name="Dockter R."/>
            <person name="Kennedy M."/>
            <person name="Grigoriev I.V."/>
            <person name="Spatafora J.W."/>
        </authorList>
    </citation>
    <scope>NUCLEOTIDE SEQUENCE [LARGE SCALE GENOMIC DNA]</scope>
    <source>
        <strain evidence="4 5">CBS 120377</strain>
    </source>
</reference>
<dbReference type="PANTHER" id="PTHR24321">
    <property type="entry name" value="DEHYDROGENASES, SHORT CHAIN"/>
    <property type="match status" value="1"/>
</dbReference>
<dbReference type="RefSeq" id="XP_018068433.1">
    <property type="nucleotide sequence ID" value="XM_018212138.1"/>
</dbReference>
<protein>
    <submittedName>
        <fullName evidence="4">NAD(P)-binding protein</fullName>
    </submittedName>
</protein>
<dbReference type="AlphaFoldDB" id="A0A194X1K7"/>
<evidence type="ECO:0000256" key="1">
    <source>
        <dbReference type="ARBA" id="ARBA00006484"/>
    </source>
</evidence>
<dbReference type="InParanoid" id="A0A194X1K7"/>
<keyword evidence="3" id="KW-0560">Oxidoreductase</keyword>
<proteinExistence type="inferred from homology"/>
<dbReference type="Pfam" id="PF13561">
    <property type="entry name" value="adh_short_C2"/>
    <property type="match status" value="1"/>
</dbReference>
<dbReference type="InterPro" id="IPR020904">
    <property type="entry name" value="Sc_DH/Rdtase_CS"/>
</dbReference>
<accession>A0A194X1K7</accession>
<evidence type="ECO:0000256" key="2">
    <source>
        <dbReference type="ARBA" id="ARBA00022857"/>
    </source>
</evidence>
<organism evidence="4 5">
    <name type="scientific">Mollisia scopiformis</name>
    <name type="common">Conifer needle endophyte fungus</name>
    <name type="synonym">Phialocephala scopiformis</name>
    <dbReference type="NCBI Taxonomy" id="149040"/>
    <lineage>
        <taxon>Eukaryota</taxon>
        <taxon>Fungi</taxon>
        <taxon>Dikarya</taxon>
        <taxon>Ascomycota</taxon>
        <taxon>Pezizomycotina</taxon>
        <taxon>Leotiomycetes</taxon>
        <taxon>Helotiales</taxon>
        <taxon>Mollisiaceae</taxon>
        <taxon>Mollisia</taxon>
    </lineage>
</organism>
<dbReference type="Proteomes" id="UP000070700">
    <property type="component" value="Unassembled WGS sequence"/>
</dbReference>
<sequence length="261" mass="27695">MNVLEARVFPLLKSKVAIVTGGSQGMGKVTASMFLRAGAKVAIGDVKEKEGNETVAELSRHGDAIFVRTDISKSEDVQNLVAKSVAAFGKLDVAINNAALTPDSTKLIDFDENYWRKLVDINLTGTALCCKWEMQQMIKQGSKGSVVNIASINAFKPHPNMPAYTAAKHALVGLTKHAAMEGGPNGIRVNAIAPGAIFSDMSAAALKIMGTTMEEFAPTVSYLNRFGMAHEVAQGSLWLASDSSSYVTGICLPIDGGYLAK</sequence>
<dbReference type="FunFam" id="3.40.50.720:FF:000084">
    <property type="entry name" value="Short-chain dehydrogenase reductase"/>
    <property type="match status" value="1"/>
</dbReference>
<dbReference type="NCBIfam" id="NF005559">
    <property type="entry name" value="PRK07231.1"/>
    <property type="match status" value="1"/>
</dbReference>
<dbReference type="EMBL" id="KQ947421">
    <property type="protein sequence ID" value="KUJ14078.1"/>
    <property type="molecule type" value="Genomic_DNA"/>
</dbReference>
<dbReference type="PRINTS" id="PR00080">
    <property type="entry name" value="SDRFAMILY"/>
</dbReference>
<evidence type="ECO:0000256" key="3">
    <source>
        <dbReference type="ARBA" id="ARBA00023002"/>
    </source>
</evidence>
<evidence type="ECO:0000313" key="5">
    <source>
        <dbReference type="Proteomes" id="UP000070700"/>
    </source>
</evidence>
<dbReference type="GO" id="GO:0009688">
    <property type="term" value="P:abscisic acid biosynthetic process"/>
    <property type="evidence" value="ECO:0007669"/>
    <property type="project" value="UniProtKB-ARBA"/>
</dbReference>
<gene>
    <name evidence="4" type="ORF">LY89DRAFT_651150</name>
</gene>
<dbReference type="InterPro" id="IPR002347">
    <property type="entry name" value="SDR_fam"/>
</dbReference>
<dbReference type="CDD" id="cd05233">
    <property type="entry name" value="SDR_c"/>
    <property type="match status" value="1"/>
</dbReference>
<comment type="similarity">
    <text evidence="1">Belongs to the short-chain dehydrogenases/reductases (SDR) family.</text>
</comment>
<evidence type="ECO:0000313" key="4">
    <source>
        <dbReference type="EMBL" id="KUJ14078.1"/>
    </source>
</evidence>
<dbReference type="SUPFAM" id="SSF51735">
    <property type="entry name" value="NAD(P)-binding Rossmann-fold domains"/>
    <property type="match status" value="1"/>
</dbReference>
<keyword evidence="2" id="KW-0521">NADP</keyword>
<dbReference type="PROSITE" id="PS00061">
    <property type="entry name" value="ADH_SHORT"/>
    <property type="match status" value="1"/>
</dbReference>
<dbReference type="Gene3D" id="3.40.50.720">
    <property type="entry name" value="NAD(P)-binding Rossmann-like Domain"/>
    <property type="match status" value="1"/>
</dbReference>
<dbReference type="PANTHER" id="PTHR24321:SF8">
    <property type="entry name" value="ESTRADIOL 17-BETA-DEHYDROGENASE 8-RELATED"/>
    <property type="match status" value="1"/>
</dbReference>
<dbReference type="PRINTS" id="PR00081">
    <property type="entry name" value="GDHRDH"/>
</dbReference>
<dbReference type="GeneID" id="28821864"/>
<dbReference type="KEGG" id="psco:LY89DRAFT_651150"/>